<gene>
    <name evidence="1" type="ORF">POPTR_015G051400</name>
</gene>
<accession>A0A2K1XI94</accession>
<dbReference type="InParanoid" id="A0A2K1XI94"/>
<dbReference type="AlphaFoldDB" id="A0A2K1XI94"/>
<name>A0A2K1XI94_POPTR</name>
<keyword evidence="2" id="KW-1185">Reference proteome</keyword>
<protein>
    <submittedName>
        <fullName evidence="1">Uncharacterized protein</fullName>
    </submittedName>
</protein>
<evidence type="ECO:0000313" key="1">
    <source>
        <dbReference type="EMBL" id="PNT00498.1"/>
    </source>
</evidence>
<organism evidence="1 2">
    <name type="scientific">Populus trichocarpa</name>
    <name type="common">Western balsam poplar</name>
    <name type="synonym">Populus balsamifera subsp. trichocarpa</name>
    <dbReference type="NCBI Taxonomy" id="3694"/>
    <lineage>
        <taxon>Eukaryota</taxon>
        <taxon>Viridiplantae</taxon>
        <taxon>Streptophyta</taxon>
        <taxon>Embryophyta</taxon>
        <taxon>Tracheophyta</taxon>
        <taxon>Spermatophyta</taxon>
        <taxon>Magnoliopsida</taxon>
        <taxon>eudicotyledons</taxon>
        <taxon>Gunneridae</taxon>
        <taxon>Pentapetalae</taxon>
        <taxon>rosids</taxon>
        <taxon>fabids</taxon>
        <taxon>Malpighiales</taxon>
        <taxon>Salicaceae</taxon>
        <taxon>Saliceae</taxon>
        <taxon>Populus</taxon>
    </lineage>
</organism>
<sequence>MSANVYMHPARFKIYVWLKGTDRESTREYCTPNLDLPPVGCRCLSTHLSQHHNPIYLMEKTLQVNS</sequence>
<dbReference type="Proteomes" id="UP000006729">
    <property type="component" value="Chromosome 15"/>
</dbReference>
<reference evidence="1 2" key="1">
    <citation type="journal article" date="2006" name="Science">
        <title>The genome of black cottonwood, Populus trichocarpa (Torr. &amp; Gray).</title>
        <authorList>
            <person name="Tuskan G.A."/>
            <person name="Difazio S."/>
            <person name="Jansson S."/>
            <person name="Bohlmann J."/>
            <person name="Grigoriev I."/>
            <person name="Hellsten U."/>
            <person name="Putnam N."/>
            <person name="Ralph S."/>
            <person name="Rombauts S."/>
            <person name="Salamov A."/>
            <person name="Schein J."/>
            <person name="Sterck L."/>
            <person name="Aerts A."/>
            <person name="Bhalerao R.R."/>
            <person name="Bhalerao R.P."/>
            <person name="Blaudez D."/>
            <person name="Boerjan W."/>
            <person name="Brun A."/>
            <person name="Brunner A."/>
            <person name="Busov V."/>
            <person name="Campbell M."/>
            <person name="Carlson J."/>
            <person name="Chalot M."/>
            <person name="Chapman J."/>
            <person name="Chen G.L."/>
            <person name="Cooper D."/>
            <person name="Coutinho P.M."/>
            <person name="Couturier J."/>
            <person name="Covert S."/>
            <person name="Cronk Q."/>
            <person name="Cunningham R."/>
            <person name="Davis J."/>
            <person name="Degroeve S."/>
            <person name="Dejardin A."/>
            <person name="Depamphilis C."/>
            <person name="Detter J."/>
            <person name="Dirks B."/>
            <person name="Dubchak I."/>
            <person name="Duplessis S."/>
            <person name="Ehlting J."/>
            <person name="Ellis B."/>
            <person name="Gendler K."/>
            <person name="Goodstein D."/>
            <person name="Gribskov M."/>
            <person name="Grimwood J."/>
            <person name="Groover A."/>
            <person name="Gunter L."/>
            <person name="Hamberger B."/>
            <person name="Heinze B."/>
            <person name="Helariutta Y."/>
            <person name="Henrissat B."/>
            <person name="Holligan D."/>
            <person name="Holt R."/>
            <person name="Huang W."/>
            <person name="Islam-Faridi N."/>
            <person name="Jones S."/>
            <person name="Jones-Rhoades M."/>
            <person name="Jorgensen R."/>
            <person name="Joshi C."/>
            <person name="Kangasjarvi J."/>
            <person name="Karlsson J."/>
            <person name="Kelleher C."/>
            <person name="Kirkpatrick R."/>
            <person name="Kirst M."/>
            <person name="Kohler A."/>
            <person name="Kalluri U."/>
            <person name="Larimer F."/>
            <person name="Leebens-Mack J."/>
            <person name="Leple J.C."/>
            <person name="Locascio P."/>
            <person name="Lou Y."/>
            <person name="Lucas S."/>
            <person name="Martin F."/>
            <person name="Montanini B."/>
            <person name="Napoli C."/>
            <person name="Nelson D.R."/>
            <person name="Nelson C."/>
            <person name="Nieminen K."/>
            <person name="Nilsson O."/>
            <person name="Pereda V."/>
            <person name="Peter G."/>
            <person name="Philippe R."/>
            <person name="Pilate G."/>
            <person name="Poliakov A."/>
            <person name="Razumovskaya J."/>
            <person name="Richardson P."/>
            <person name="Rinaldi C."/>
            <person name="Ritland K."/>
            <person name="Rouze P."/>
            <person name="Ryaboy D."/>
            <person name="Schmutz J."/>
            <person name="Schrader J."/>
            <person name="Segerman B."/>
            <person name="Shin H."/>
            <person name="Siddiqui A."/>
            <person name="Sterky F."/>
            <person name="Terry A."/>
            <person name="Tsai C.J."/>
            <person name="Uberbacher E."/>
            <person name="Unneberg P."/>
            <person name="Vahala J."/>
            <person name="Wall K."/>
            <person name="Wessler S."/>
            <person name="Yang G."/>
            <person name="Yin T."/>
            <person name="Douglas C."/>
            <person name="Marra M."/>
            <person name="Sandberg G."/>
            <person name="Van de Peer Y."/>
            <person name="Rokhsar D."/>
        </authorList>
    </citation>
    <scope>NUCLEOTIDE SEQUENCE [LARGE SCALE GENOMIC DNA]</scope>
    <source>
        <strain evidence="2">cv. Nisqually</strain>
    </source>
</reference>
<dbReference type="EMBL" id="CM009304">
    <property type="protein sequence ID" value="PNT00498.1"/>
    <property type="molecule type" value="Genomic_DNA"/>
</dbReference>
<proteinExistence type="predicted"/>
<evidence type="ECO:0000313" key="2">
    <source>
        <dbReference type="Proteomes" id="UP000006729"/>
    </source>
</evidence>